<sequence length="283" mass="30811">MAFYRATQFLFPRHYEWRILAICFGAVHVPLIAFAGLEAVRGHWDWISVTVLLIATLAGTAAGLWALSALLAPIDGATKMLRCIQRGQPVATVPAGGDDVIGRLLSGVAVAADENAGRIDQLIEAAGRDMLTGLHNRRGFMDQVAGLLSDDGDAVLAMIDLDRFKQVNDRFGHDRGDKLLLDFSRHLSGSVRRSDVVARWGGEEFVVLFPDTALETARDIMDRIRVAMAARQEAAIDGHVVTFSSGLAPVRGYARLAEARHRADEALYRAKKQGRNRISVAAA</sequence>
<dbReference type="GO" id="GO:0052621">
    <property type="term" value="F:diguanylate cyclase activity"/>
    <property type="evidence" value="ECO:0007669"/>
    <property type="project" value="UniProtKB-EC"/>
</dbReference>
<feature type="transmembrane region" description="Helical" evidence="3">
    <location>
        <begin position="20"/>
        <end position="40"/>
    </location>
</feature>
<dbReference type="RefSeq" id="WP_184003980.1">
    <property type="nucleotide sequence ID" value="NZ_BAABIF010000001.1"/>
</dbReference>
<dbReference type="AlphaFoldDB" id="A0A840Z0R9"/>
<feature type="domain" description="GGDEF" evidence="4">
    <location>
        <begin position="152"/>
        <end position="283"/>
    </location>
</feature>
<dbReference type="InterPro" id="IPR029787">
    <property type="entry name" value="Nucleotide_cyclase"/>
</dbReference>
<dbReference type="PROSITE" id="PS50887">
    <property type="entry name" value="GGDEF"/>
    <property type="match status" value="1"/>
</dbReference>
<reference evidence="5 6" key="1">
    <citation type="submission" date="2020-08" db="EMBL/GenBank/DDBJ databases">
        <title>Genomic Encyclopedia of Type Strains, Phase IV (KMG-IV): sequencing the most valuable type-strain genomes for metagenomic binning, comparative biology and taxonomic classification.</title>
        <authorList>
            <person name="Goeker M."/>
        </authorList>
    </citation>
    <scope>NUCLEOTIDE SEQUENCE [LARGE SCALE GENOMIC DNA]</scope>
    <source>
        <strain evidence="5 6">DSM 27203</strain>
    </source>
</reference>
<protein>
    <recommendedName>
        <fullName evidence="1">diguanylate cyclase</fullName>
        <ecNumber evidence="1">2.7.7.65</ecNumber>
    </recommendedName>
</protein>
<evidence type="ECO:0000256" key="1">
    <source>
        <dbReference type="ARBA" id="ARBA00012528"/>
    </source>
</evidence>
<dbReference type="SUPFAM" id="SSF55073">
    <property type="entry name" value="Nucleotide cyclase"/>
    <property type="match status" value="1"/>
</dbReference>
<comment type="catalytic activity">
    <reaction evidence="2">
        <text>2 GTP = 3',3'-c-di-GMP + 2 diphosphate</text>
        <dbReference type="Rhea" id="RHEA:24898"/>
        <dbReference type="ChEBI" id="CHEBI:33019"/>
        <dbReference type="ChEBI" id="CHEBI:37565"/>
        <dbReference type="ChEBI" id="CHEBI:58805"/>
        <dbReference type="EC" id="2.7.7.65"/>
    </reaction>
</comment>
<dbReference type="PANTHER" id="PTHR45138">
    <property type="entry name" value="REGULATORY COMPONENTS OF SENSORY TRANSDUCTION SYSTEM"/>
    <property type="match status" value="1"/>
</dbReference>
<keyword evidence="6" id="KW-1185">Reference proteome</keyword>
<dbReference type="NCBIfam" id="TIGR00254">
    <property type="entry name" value="GGDEF"/>
    <property type="match status" value="1"/>
</dbReference>
<evidence type="ECO:0000256" key="3">
    <source>
        <dbReference type="SAM" id="Phobius"/>
    </source>
</evidence>
<dbReference type="CDD" id="cd01949">
    <property type="entry name" value="GGDEF"/>
    <property type="match status" value="1"/>
</dbReference>
<keyword evidence="3" id="KW-0472">Membrane</keyword>
<name>A0A840Z0R9_9SPHN</name>
<evidence type="ECO:0000256" key="2">
    <source>
        <dbReference type="ARBA" id="ARBA00034247"/>
    </source>
</evidence>
<dbReference type="EC" id="2.7.7.65" evidence="1"/>
<proteinExistence type="predicted"/>
<dbReference type="Pfam" id="PF00990">
    <property type="entry name" value="GGDEF"/>
    <property type="match status" value="1"/>
</dbReference>
<evidence type="ECO:0000313" key="6">
    <source>
        <dbReference type="Proteomes" id="UP000554342"/>
    </source>
</evidence>
<dbReference type="SMART" id="SM00267">
    <property type="entry name" value="GGDEF"/>
    <property type="match status" value="1"/>
</dbReference>
<keyword evidence="3" id="KW-1133">Transmembrane helix</keyword>
<dbReference type="InterPro" id="IPR050469">
    <property type="entry name" value="Diguanylate_Cyclase"/>
</dbReference>
<evidence type="ECO:0000313" key="5">
    <source>
        <dbReference type="EMBL" id="MBB5719324.1"/>
    </source>
</evidence>
<gene>
    <name evidence="5" type="ORF">FHR23_002265</name>
</gene>
<keyword evidence="3" id="KW-0812">Transmembrane</keyword>
<evidence type="ECO:0000259" key="4">
    <source>
        <dbReference type="PROSITE" id="PS50887"/>
    </source>
</evidence>
<dbReference type="Proteomes" id="UP000554342">
    <property type="component" value="Unassembled WGS sequence"/>
</dbReference>
<dbReference type="PANTHER" id="PTHR45138:SF9">
    <property type="entry name" value="DIGUANYLATE CYCLASE DGCM-RELATED"/>
    <property type="match status" value="1"/>
</dbReference>
<feature type="transmembrane region" description="Helical" evidence="3">
    <location>
        <begin position="46"/>
        <end position="72"/>
    </location>
</feature>
<accession>A0A840Z0R9</accession>
<dbReference type="InterPro" id="IPR000160">
    <property type="entry name" value="GGDEF_dom"/>
</dbReference>
<organism evidence="5 6">
    <name type="scientific">Stakelama sediminis</name>
    <dbReference type="NCBI Taxonomy" id="463200"/>
    <lineage>
        <taxon>Bacteria</taxon>
        <taxon>Pseudomonadati</taxon>
        <taxon>Pseudomonadota</taxon>
        <taxon>Alphaproteobacteria</taxon>
        <taxon>Sphingomonadales</taxon>
        <taxon>Sphingomonadaceae</taxon>
        <taxon>Stakelama</taxon>
    </lineage>
</organism>
<comment type="caution">
    <text evidence="5">The sequence shown here is derived from an EMBL/GenBank/DDBJ whole genome shotgun (WGS) entry which is preliminary data.</text>
</comment>
<dbReference type="InterPro" id="IPR043128">
    <property type="entry name" value="Rev_trsase/Diguanyl_cyclase"/>
</dbReference>
<dbReference type="FunFam" id="3.30.70.270:FF:000001">
    <property type="entry name" value="Diguanylate cyclase domain protein"/>
    <property type="match status" value="1"/>
</dbReference>
<dbReference type="Gene3D" id="3.30.70.270">
    <property type="match status" value="1"/>
</dbReference>
<dbReference type="EMBL" id="JACIJI010000004">
    <property type="protein sequence ID" value="MBB5719324.1"/>
    <property type="molecule type" value="Genomic_DNA"/>
</dbReference>